<proteinExistence type="predicted"/>
<organism evidence="1 2">
    <name type="scientific">Entomophthora muscae</name>
    <dbReference type="NCBI Taxonomy" id="34485"/>
    <lineage>
        <taxon>Eukaryota</taxon>
        <taxon>Fungi</taxon>
        <taxon>Fungi incertae sedis</taxon>
        <taxon>Zoopagomycota</taxon>
        <taxon>Entomophthoromycotina</taxon>
        <taxon>Entomophthoromycetes</taxon>
        <taxon>Entomophthorales</taxon>
        <taxon>Entomophthoraceae</taxon>
        <taxon>Entomophthora</taxon>
    </lineage>
</organism>
<dbReference type="Proteomes" id="UP001165960">
    <property type="component" value="Unassembled WGS sequence"/>
</dbReference>
<comment type="caution">
    <text evidence="1">The sequence shown here is derived from an EMBL/GenBank/DDBJ whole genome shotgun (WGS) entry which is preliminary data.</text>
</comment>
<accession>A0ACC2US06</accession>
<sequence>MSFISAPQAPQSQLFTCLTCQVAFHTAERQRTHYRTEWHRYNLKRKVAELLPITADAFANKVLAQKNQQEQALATEVSSLACLPCRKNFASENSYNNHLQSKKHRELATKYDATKKDEIRKSIPAPVVNDLAEQEDEDLDEEQRILKLVDKKIACAVRLEETDCLFCTKKFDDFDSNLKHMTESHDFYIPDVEFLTNLRGLVKYLGEKISIANVCLYCNGKGRELKSLDAVRNHMARKGHCKIAYDDDIDIMEISDFYDFTTTYGDAANVEGDDLPTSQAGGVRLGDNEFELILPTGLRIGHRSLARYYKQNVRPIDEQEARSLNRLVEYYAKTRTSEYESRGRRLTLTQYGEQKLAKKQIFKESQLGDQYRTRVGFNANRLQRHFREQIL</sequence>
<protein>
    <submittedName>
        <fullName evidence="1">Pre-60S factor rei1</fullName>
    </submittedName>
</protein>
<evidence type="ECO:0000313" key="2">
    <source>
        <dbReference type="Proteomes" id="UP001165960"/>
    </source>
</evidence>
<gene>
    <name evidence="1" type="primary">REI1_2</name>
    <name evidence="1" type="ORF">DSO57_1011834</name>
</gene>
<name>A0ACC2US06_9FUNG</name>
<keyword evidence="2" id="KW-1185">Reference proteome</keyword>
<reference evidence="1" key="1">
    <citation type="submission" date="2022-04" db="EMBL/GenBank/DDBJ databases">
        <title>Genome of the entomopathogenic fungus Entomophthora muscae.</title>
        <authorList>
            <person name="Elya C."/>
            <person name="Lovett B.R."/>
            <person name="Lee E."/>
            <person name="Macias A.M."/>
            <person name="Hajek A.E."/>
            <person name="De Bivort B.L."/>
            <person name="Kasson M.T."/>
            <person name="De Fine Licht H.H."/>
            <person name="Stajich J.E."/>
        </authorList>
    </citation>
    <scope>NUCLEOTIDE SEQUENCE</scope>
    <source>
        <strain evidence="1">Berkeley</strain>
    </source>
</reference>
<evidence type="ECO:0000313" key="1">
    <source>
        <dbReference type="EMBL" id="KAJ9089549.1"/>
    </source>
</evidence>
<dbReference type="EMBL" id="QTSX02000041">
    <property type="protein sequence ID" value="KAJ9089549.1"/>
    <property type="molecule type" value="Genomic_DNA"/>
</dbReference>